<gene>
    <name evidence="1" type="ORF">DFO73_101684</name>
</gene>
<dbReference type="SUPFAM" id="SSF100985">
    <property type="entry name" value="Sporulation inhibitor Sda"/>
    <property type="match status" value="1"/>
</dbReference>
<name>A0A2V3A8M3_9BACI</name>
<protein>
    <submittedName>
        <fullName evidence="1">Developmental checkpoint coupling sporulation initiation to replication initiation</fullName>
    </submittedName>
</protein>
<reference evidence="1 2" key="1">
    <citation type="submission" date="2018-05" db="EMBL/GenBank/DDBJ databases">
        <title>Freshwater and sediment microbial communities from various areas in North America, analyzing microbe dynamics in response to fracking.</title>
        <authorList>
            <person name="Lamendella R."/>
        </authorList>
    </citation>
    <scope>NUCLEOTIDE SEQUENCE [LARGE SCALE GENOMIC DNA]</scope>
    <source>
        <strain evidence="1 2">15_TX</strain>
    </source>
</reference>
<comment type="caution">
    <text evidence="1">The sequence shown here is derived from an EMBL/GenBank/DDBJ whole genome shotgun (WGS) entry which is preliminary data.</text>
</comment>
<dbReference type="AlphaFoldDB" id="A0A2V3A8M3"/>
<sequence>MTVQTMSDELLISSYHNAVKLNINDNFIELLYSEIERRNIQHLLPHGQSR</sequence>
<evidence type="ECO:0000313" key="1">
    <source>
        <dbReference type="EMBL" id="PWW32420.1"/>
    </source>
</evidence>
<proteinExistence type="predicted"/>
<accession>A0A2V3A8M3</accession>
<dbReference type="Gene3D" id="1.10.287.1100">
    <property type="entry name" value="Sporulation inhibitor A"/>
    <property type="match status" value="1"/>
</dbReference>
<dbReference type="Pfam" id="PF08970">
    <property type="entry name" value="Sda"/>
    <property type="match status" value="1"/>
</dbReference>
<dbReference type="Proteomes" id="UP000247150">
    <property type="component" value="Unassembled WGS sequence"/>
</dbReference>
<dbReference type="EMBL" id="QGTW01000001">
    <property type="protein sequence ID" value="PWW32420.1"/>
    <property type="molecule type" value="Genomic_DNA"/>
</dbReference>
<organism evidence="1 2">
    <name type="scientific">Cytobacillus oceanisediminis</name>
    <dbReference type="NCBI Taxonomy" id="665099"/>
    <lineage>
        <taxon>Bacteria</taxon>
        <taxon>Bacillati</taxon>
        <taxon>Bacillota</taxon>
        <taxon>Bacilli</taxon>
        <taxon>Bacillales</taxon>
        <taxon>Bacillaceae</taxon>
        <taxon>Cytobacillus</taxon>
    </lineage>
</organism>
<dbReference type="InterPro" id="IPR036916">
    <property type="entry name" value="Sda_sf"/>
</dbReference>
<evidence type="ECO:0000313" key="2">
    <source>
        <dbReference type="Proteomes" id="UP000247150"/>
    </source>
</evidence>
<dbReference type="InterPro" id="IPR015064">
    <property type="entry name" value="Sda"/>
</dbReference>